<comment type="caution">
    <text evidence="1">The sequence shown here is derived from an EMBL/GenBank/DDBJ whole genome shotgun (WGS) entry which is preliminary data.</text>
</comment>
<name>A0ACA9K3L0_9GLOM</name>
<reference evidence="1" key="1">
    <citation type="submission" date="2021-06" db="EMBL/GenBank/DDBJ databases">
        <authorList>
            <person name="Kallberg Y."/>
            <person name="Tangrot J."/>
            <person name="Rosling A."/>
        </authorList>
    </citation>
    <scope>NUCLEOTIDE SEQUENCE</scope>
    <source>
        <strain evidence="1">AU212A</strain>
    </source>
</reference>
<evidence type="ECO:0000313" key="1">
    <source>
        <dbReference type="EMBL" id="CAG8450078.1"/>
    </source>
</evidence>
<keyword evidence="2" id="KW-1185">Reference proteome</keyword>
<sequence length="380" mass="44137">MEDVDLQSSLSVQSFDESKESNNELLEKPKYFELEKVIEIKEESDDIKIEVIYSVCLVLNDSGKNCNTRLRIIGRSTSNLISHLTNTHATLSISSASEARKDARRLKEIQLTDNEWDLMRDIVNILGHFFEVTELLGSSEYVTFSYMITSILGLMDKLDCSIDYLDESNNINFEMPDLVFDNNVEFVDSQEEEESGPKGRKIKINTPIDDFSDEELFLAYLLDLRFKKLRFATSTQQLQVKAALREKYNNIKSLQSSLTLTNQPLDFNEQLLAENNQRECQIYQKTFIKSLFMQNTVDEPIDEISHYLSLPEISYNHNPFHWWNTQKTSLPLLSELARQYLVIPATSTLSERLFSDANNIITVRRMMLKPKLFERMLFLK</sequence>
<evidence type="ECO:0000313" key="2">
    <source>
        <dbReference type="Proteomes" id="UP000789860"/>
    </source>
</evidence>
<accession>A0ACA9K3L0</accession>
<dbReference type="Proteomes" id="UP000789860">
    <property type="component" value="Unassembled WGS sequence"/>
</dbReference>
<proteinExistence type="predicted"/>
<protein>
    <submittedName>
        <fullName evidence="1">335_t:CDS:1</fullName>
    </submittedName>
</protein>
<dbReference type="EMBL" id="CAJVPM010000710">
    <property type="protein sequence ID" value="CAG8450078.1"/>
    <property type="molecule type" value="Genomic_DNA"/>
</dbReference>
<organism evidence="1 2">
    <name type="scientific">Scutellospora calospora</name>
    <dbReference type="NCBI Taxonomy" id="85575"/>
    <lineage>
        <taxon>Eukaryota</taxon>
        <taxon>Fungi</taxon>
        <taxon>Fungi incertae sedis</taxon>
        <taxon>Mucoromycota</taxon>
        <taxon>Glomeromycotina</taxon>
        <taxon>Glomeromycetes</taxon>
        <taxon>Diversisporales</taxon>
        <taxon>Gigasporaceae</taxon>
        <taxon>Scutellospora</taxon>
    </lineage>
</organism>
<gene>
    <name evidence="1" type="ORF">SCALOS_LOCUS1143</name>
</gene>